<dbReference type="EMBL" id="JABCLB010002390">
    <property type="protein sequence ID" value="NMU86167.1"/>
    <property type="molecule type" value="Genomic_DNA"/>
</dbReference>
<name>A0A2R9VVA9_VIBPH</name>
<proteinExistence type="predicted"/>
<dbReference type="EMBL" id="DACQKT010000003">
    <property type="protein sequence ID" value="HAS6677184.1"/>
    <property type="molecule type" value="Genomic_DNA"/>
</dbReference>
<evidence type="ECO:0000313" key="2">
    <source>
        <dbReference type="EMBL" id="NMU86167.1"/>
    </source>
</evidence>
<comment type="caution">
    <text evidence="2">The sequence shown here is derived from an EMBL/GenBank/DDBJ whole genome shotgun (WGS) entry which is preliminary data.</text>
</comment>
<reference evidence="1" key="1">
    <citation type="journal article" date="2018" name="Genome Biol.">
        <title>SKESA: strategic k-mer extension for scrupulous assemblies.</title>
        <authorList>
            <person name="Souvorov A."/>
            <person name="Agarwala R."/>
            <person name="Lipman D.J."/>
        </authorList>
    </citation>
    <scope>NUCLEOTIDE SEQUENCE</scope>
    <source>
        <strain evidence="1">1930</strain>
    </source>
</reference>
<sequence length="333" mass="39459">MNKNLVNISLEEQQAQLESRKHYTFFKDGYIDGYSFAFGLFESLWLDGFDVKNPTDLLNALCLLIENEHVEQKKVFETHINDMTPEAYAMYPEGKTILFHCTFFLHNIHNYISHIGERVIQIPRTEKDMLYSWWLKRENVYTYTYLDTFMKQFTEILDSMPSFRPMVMNLHISRHIPDEEFSAYSTIIKKEERSKHIVERINEAINQEFYLEAIALEESCISDRLSLVLYLKGQKAGTKSFAKLTELCDEFLPKNLKRDVDSWRKERNRSIHNLVRSSPLEEMIDLEELDLLSVYTAKKGLKLLDDVNIWFEEFILSEMNPFCLRLQEEVTLN</sequence>
<reference evidence="2 3" key="3">
    <citation type="submission" date="2020-04" db="EMBL/GenBank/DDBJ databases">
        <title>Whole-genome sequencing of Vibrio spp. from China reveals different genetic environments of blaCTX-M-14 among diverse lineages.</title>
        <authorList>
            <person name="Zheng Z."/>
            <person name="Ye L."/>
            <person name="Chen S."/>
        </authorList>
    </citation>
    <scope>NUCLEOTIDE SEQUENCE [LARGE SCALE GENOMIC DNA]</scope>
    <source>
        <strain evidence="2 3">Vb0551</strain>
    </source>
</reference>
<dbReference type="RefSeq" id="WP_025789591.1">
    <property type="nucleotide sequence ID" value="NZ_CP041202.1"/>
</dbReference>
<accession>A0A2R9VVA9</accession>
<evidence type="ECO:0000313" key="1">
    <source>
        <dbReference type="EMBL" id="HAS6677184.1"/>
    </source>
</evidence>
<evidence type="ECO:0000313" key="3">
    <source>
        <dbReference type="Proteomes" id="UP000518904"/>
    </source>
</evidence>
<protein>
    <submittedName>
        <fullName evidence="2">Uncharacterized protein</fullName>
    </submittedName>
</protein>
<organism evidence="2 3">
    <name type="scientific">Vibrio parahaemolyticus</name>
    <dbReference type="NCBI Taxonomy" id="670"/>
    <lineage>
        <taxon>Bacteria</taxon>
        <taxon>Pseudomonadati</taxon>
        <taxon>Pseudomonadota</taxon>
        <taxon>Gammaproteobacteria</taxon>
        <taxon>Vibrionales</taxon>
        <taxon>Vibrionaceae</taxon>
        <taxon>Vibrio</taxon>
    </lineage>
</organism>
<gene>
    <name evidence="2" type="ORF">HKB16_25285</name>
    <name evidence="1" type="ORF">I7278_10230</name>
</gene>
<dbReference type="AlphaFoldDB" id="A0A2R9VVA9"/>
<dbReference type="Proteomes" id="UP000856022">
    <property type="component" value="Unassembled WGS sequence"/>
</dbReference>
<reference evidence="1" key="2">
    <citation type="submission" date="2019-12" db="EMBL/GenBank/DDBJ databases">
        <authorList>
            <consortium name="NCBI Pathogen Detection Project"/>
        </authorList>
    </citation>
    <scope>NUCLEOTIDE SEQUENCE</scope>
    <source>
        <strain evidence="1">1930</strain>
    </source>
</reference>
<dbReference type="Proteomes" id="UP000518904">
    <property type="component" value="Unassembled WGS sequence"/>
</dbReference>